<comment type="caution">
    <text evidence="11">The sequence shown here is derived from an EMBL/GenBank/DDBJ whole genome shotgun (WGS) entry which is preliminary data.</text>
</comment>
<evidence type="ECO:0000256" key="4">
    <source>
        <dbReference type="ARBA" id="ARBA00020771"/>
    </source>
</evidence>
<dbReference type="InterPro" id="IPR001731">
    <property type="entry name" value="ALAD"/>
</dbReference>
<comment type="similarity">
    <text evidence="2 10">Belongs to the ALAD family.</text>
</comment>
<proteinExistence type="inferred from homology"/>
<dbReference type="Pfam" id="PF00490">
    <property type="entry name" value="ALAD"/>
    <property type="match status" value="1"/>
</dbReference>
<dbReference type="EMBL" id="JAKGUD010000001">
    <property type="protein sequence ID" value="MCF4141247.1"/>
    <property type="molecule type" value="Genomic_DNA"/>
</dbReference>
<dbReference type="PANTHER" id="PTHR11458:SF0">
    <property type="entry name" value="DELTA-AMINOLEVULINIC ACID DEHYDRATASE"/>
    <property type="match status" value="1"/>
</dbReference>
<comment type="catalytic activity">
    <reaction evidence="8 9">
        <text>2 5-aminolevulinate = porphobilinogen + 2 H2O + H(+)</text>
        <dbReference type="Rhea" id="RHEA:24064"/>
        <dbReference type="ChEBI" id="CHEBI:15377"/>
        <dbReference type="ChEBI" id="CHEBI:15378"/>
        <dbReference type="ChEBI" id="CHEBI:58126"/>
        <dbReference type="ChEBI" id="CHEBI:356416"/>
        <dbReference type="EC" id="4.2.1.24"/>
    </reaction>
</comment>
<sequence>MKEIRCGYPHNRLRRLRGNGALADSVRETILRPKHMMLPLFVVEGKGVKTSISSLHGVDHISVDRLCEVVEPAMEAGIKRFLLFGVPEEKDPRGTSANDGKAPAQRAVSDMKKRYGDSILVATDVCLCQYTDHGHCGILREDGSVDNDATLRRLAETAVSHARSGAHMVAPSAMMDGQVGAIRNALDETGFTETSIMGYSAKFHSAFYGPFREAAHSAPGKGDRSSYQMDPANGREAIREALQDEEEGADILMVKPSLLYMDVISEIRKNSLLPMAAYMVSGEYMMLRHAAEAGALDWRKSMLEAHMALRRSGADIVITYGAVEVARWLNRS</sequence>
<dbReference type="EC" id="4.2.1.24" evidence="3 9"/>
<reference evidence="11 12" key="1">
    <citation type="submission" date="2022-01" db="EMBL/GenBank/DDBJ databases">
        <title>Dethiosulfovibrio faecalis sp. nov., a novel proteolytic, non-sulfur-reducing bacterium isolated from a marine aquaculture solid waste bioreactor.</title>
        <authorList>
            <person name="Grabowski S."/>
            <person name="Apolinario E."/>
            <person name="Schneider N."/>
            <person name="Marshall C.W."/>
            <person name="Sowers K.R."/>
        </authorList>
    </citation>
    <scope>NUCLEOTIDE SEQUENCE [LARGE SCALE GENOMIC DNA]</scope>
    <source>
        <strain evidence="11 12">DSM 12537</strain>
    </source>
</reference>
<evidence type="ECO:0000256" key="1">
    <source>
        <dbReference type="ARBA" id="ARBA00004694"/>
    </source>
</evidence>
<evidence type="ECO:0000256" key="5">
    <source>
        <dbReference type="ARBA" id="ARBA00023133"/>
    </source>
</evidence>
<evidence type="ECO:0000256" key="6">
    <source>
        <dbReference type="ARBA" id="ARBA00023239"/>
    </source>
</evidence>
<dbReference type="PIRSF" id="PIRSF001415">
    <property type="entry name" value="Porphbilin_synth"/>
    <property type="match status" value="1"/>
</dbReference>
<name>A0ABS9EJ55_9BACT</name>
<dbReference type="SMART" id="SM01004">
    <property type="entry name" value="ALAD"/>
    <property type="match status" value="1"/>
</dbReference>
<comment type="subunit">
    <text evidence="9">Homooctamer.</text>
</comment>
<evidence type="ECO:0000313" key="11">
    <source>
        <dbReference type="EMBL" id="MCF4141247.1"/>
    </source>
</evidence>
<evidence type="ECO:0000256" key="10">
    <source>
        <dbReference type="RuleBase" id="RU004161"/>
    </source>
</evidence>
<evidence type="ECO:0000256" key="8">
    <source>
        <dbReference type="ARBA" id="ARBA00047651"/>
    </source>
</evidence>
<protein>
    <recommendedName>
        <fullName evidence="4 9">Delta-aminolevulinic acid dehydratase</fullName>
        <ecNumber evidence="3 9">4.2.1.24</ecNumber>
    </recommendedName>
</protein>
<accession>A0ABS9EJ55</accession>
<evidence type="ECO:0000256" key="2">
    <source>
        <dbReference type="ARBA" id="ARBA00008055"/>
    </source>
</evidence>
<dbReference type="PRINTS" id="PR00144">
    <property type="entry name" value="DALDHYDRTASE"/>
</dbReference>
<dbReference type="Proteomes" id="UP001200430">
    <property type="component" value="Unassembled WGS sequence"/>
</dbReference>
<gene>
    <name evidence="11" type="primary">hemB</name>
    <name evidence="11" type="ORF">L2W38_00235</name>
</gene>
<dbReference type="InterPro" id="IPR030656">
    <property type="entry name" value="ALAD_AS"/>
</dbReference>
<organism evidence="11 12">
    <name type="scientific">Dethiosulfovibrio marinus</name>
    <dbReference type="NCBI Taxonomy" id="133532"/>
    <lineage>
        <taxon>Bacteria</taxon>
        <taxon>Thermotogati</taxon>
        <taxon>Synergistota</taxon>
        <taxon>Synergistia</taxon>
        <taxon>Synergistales</taxon>
        <taxon>Dethiosulfovibrionaceae</taxon>
        <taxon>Dethiosulfovibrio</taxon>
    </lineage>
</organism>
<keyword evidence="12" id="KW-1185">Reference proteome</keyword>
<evidence type="ECO:0000256" key="9">
    <source>
        <dbReference type="RuleBase" id="RU000515"/>
    </source>
</evidence>
<dbReference type="RefSeq" id="WP_236097578.1">
    <property type="nucleotide sequence ID" value="NZ_JAKGUD010000001.1"/>
</dbReference>
<dbReference type="CDD" id="cd00384">
    <property type="entry name" value="ALAD_PBGS"/>
    <property type="match status" value="1"/>
</dbReference>
<dbReference type="NCBIfam" id="NF006762">
    <property type="entry name" value="PRK09283.1"/>
    <property type="match status" value="1"/>
</dbReference>
<dbReference type="PANTHER" id="PTHR11458">
    <property type="entry name" value="DELTA-AMINOLEVULINIC ACID DEHYDRATASE"/>
    <property type="match status" value="1"/>
</dbReference>
<dbReference type="PROSITE" id="PS00169">
    <property type="entry name" value="D_ALA_DEHYDRATASE"/>
    <property type="match status" value="1"/>
</dbReference>
<comment type="pathway">
    <text evidence="1">Porphyrin-containing compound metabolism; protoporphyrin-IX biosynthesis; coproporphyrinogen-III from 5-aminolevulinate: step 1/4.</text>
</comment>
<evidence type="ECO:0000256" key="3">
    <source>
        <dbReference type="ARBA" id="ARBA00012053"/>
    </source>
</evidence>
<keyword evidence="5" id="KW-0350">Heme biosynthesis</keyword>
<evidence type="ECO:0000256" key="7">
    <source>
        <dbReference type="ARBA" id="ARBA00023244"/>
    </source>
</evidence>
<dbReference type="SUPFAM" id="SSF51569">
    <property type="entry name" value="Aldolase"/>
    <property type="match status" value="1"/>
</dbReference>
<keyword evidence="7 9" id="KW-0627">Porphyrin biosynthesis</keyword>
<dbReference type="InterPro" id="IPR013785">
    <property type="entry name" value="Aldolase_TIM"/>
</dbReference>
<keyword evidence="6 9" id="KW-0456">Lyase</keyword>
<dbReference type="GO" id="GO:0004655">
    <property type="term" value="F:porphobilinogen synthase activity"/>
    <property type="evidence" value="ECO:0007669"/>
    <property type="project" value="UniProtKB-EC"/>
</dbReference>
<dbReference type="Gene3D" id="3.20.20.70">
    <property type="entry name" value="Aldolase class I"/>
    <property type="match status" value="1"/>
</dbReference>
<evidence type="ECO:0000313" key="12">
    <source>
        <dbReference type="Proteomes" id="UP001200430"/>
    </source>
</evidence>